<feature type="transmembrane region" description="Helical" evidence="7">
    <location>
        <begin position="288"/>
        <end position="309"/>
    </location>
</feature>
<dbReference type="Pfam" id="PF00860">
    <property type="entry name" value="Xan_ur_permease"/>
    <property type="match status" value="1"/>
</dbReference>
<protein>
    <submittedName>
        <fullName evidence="8">Purine permease</fullName>
    </submittedName>
</protein>
<feature type="transmembrane region" description="Helical" evidence="7">
    <location>
        <begin position="353"/>
        <end position="374"/>
    </location>
</feature>
<dbReference type="AlphaFoldDB" id="A0A921MNZ1"/>
<dbReference type="InterPro" id="IPR006042">
    <property type="entry name" value="Xan_ur_permease"/>
</dbReference>
<dbReference type="Proteomes" id="UP000760668">
    <property type="component" value="Unassembled WGS sequence"/>
</dbReference>
<dbReference type="NCBIfam" id="TIGR00801">
    <property type="entry name" value="ncs2"/>
    <property type="match status" value="1"/>
</dbReference>
<comment type="similarity">
    <text evidence="2">Belongs to the nucleobase:cation symporter-2 (NCS2) (TC 2.A.40) family.</text>
</comment>
<feature type="transmembrane region" description="Helical" evidence="7">
    <location>
        <begin position="32"/>
        <end position="54"/>
    </location>
</feature>
<evidence type="ECO:0000256" key="3">
    <source>
        <dbReference type="ARBA" id="ARBA00022448"/>
    </source>
</evidence>
<comment type="subcellular location">
    <subcellularLocation>
        <location evidence="1">Membrane</location>
        <topology evidence="1">Multi-pass membrane protein</topology>
    </subcellularLocation>
</comment>
<keyword evidence="6 7" id="KW-0472">Membrane</keyword>
<reference evidence="8" key="1">
    <citation type="journal article" date="2021" name="PeerJ">
        <title>Extensive microbial diversity within the chicken gut microbiome revealed by metagenomics and culture.</title>
        <authorList>
            <person name="Gilroy R."/>
            <person name="Ravi A."/>
            <person name="Getino M."/>
            <person name="Pursley I."/>
            <person name="Horton D.L."/>
            <person name="Alikhan N.F."/>
            <person name="Baker D."/>
            <person name="Gharbi K."/>
            <person name="Hall N."/>
            <person name="Watson M."/>
            <person name="Adriaenssens E.M."/>
            <person name="Foster-Nyarko E."/>
            <person name="Jarju S."/>
            <person name="Secka A."/>
            <person name="Antonio M."/>
            <person name="Oren A."/>
            <person name="Chaudhuri R.R."/>
            <person name="La Ragione R."/>
            <person name="Hildebrand F."/>
            <person name="Pallen M.J."/>
        </authorList>
    </citation>
    <scope>NUCLEOTIDE SEQUENCE</scope>
    <source>
        <strain evidence="8">CHK179-5677</strain>
    </source>
</reference>
<evidence type="ECO:0000313" key="8">
    <source>
        <dbReference type="EMBL" id="HJG87824.1"/>
    </source>
</evidence>
<feature type="transmembrane region" description="Helical" evidence="7">
    <location>
        <begin position="247"/>
        <end position="267"/>
    </location>
</feature>
<dbReference type="GO" id="GO:0042907">
    <property type="term" value="F:xanthine transmembrane transporter activity"/>
    <property type="evidence" value="ECO:0007669"/>
    <property type="project" value="TreeGrafter"/>
</dbReference>
<keyword evidence="5 7" id="KW-1133">Transmembrane helix</keyword>
<proteinExistence type="inferred from homology"/>
<organism evidence="8 9">
    <name type="scientific">Pseudoflavonifractor capillosus</name>
    <dbReference type="NCBI Taxonomy" id="106588"/>
    <lineage>
        <taxon>Bacteria</taxon>
        <taxon>Bacillati</taxon>
        <taxon>Bacillota</taxon>
        <taxon>Clostridia</taxon>
        <taxon>Eubacteriales</taxon>
        <taxon>Oscillospiraceae</taxon>
        <taxon>Pseudoflavonifractor</taxon>
    </lineage>
</organism>
<evidence type="ECO:0000313" key="9">
    <source>
        <dbReference type="Proteomes" id="UP000760668"/>
    </source>
</evidence>
<gene>
    <name evidence="8" type="ORF">K8V01_12535</name>
</gene>
<feature type="transmembrane region" description="Helical" evidence="7">
    <location>
        <begin position="87"/>
        <end position="104"/>
    </location>
</feature>
<feature type="transmembrane region" description="Helical" evidence="7">
    <location>
        <begin position="416"/>
        <end position="436"/>
    </location>
</feature>
<comment type="caution">
    <text evidence="8">The sequence shown here is derived from an EMBL/GenBank/DDBJ whole genome shotgun (WGS) entry which is preliminary data.</text>
</comment>
<feature type="transmembrane region" description="Helical" evidence="7">
    <location>
        <begin position="321"/>
        <end position="341"/>
    </location>
</feature>
<dbReference type="PANTHER" id="PTHR42810:SF2">
    <property type="entry name" value="PURINE PERMEASE C1399.01C-RELATED"/>
    <property type="match status" value="1"/>
</dbReference>
<dbReference type="RefSeq" id="WP_295369589.1">
    <property type="nucleotide sequence ID" value="NZ_DYUC01000127.1"/>
</dbReference>
<dbReference type="NCBIfam" id="NF037981">
    <property type="entry name" value="NCS2_1"/>
    <property type="match status" value="1"/>
</dbReference>
<sequence length="448" mass="46489">MAQNTENRADLVFSYQGIPPAGQLIPLGLQHVVAAVVGVITPAMIVSGTCGLSAEEKTLLIQVSLVVTALATLLQLFPIFGRIGARLPVIMGISFAYVPTLQAIGADFGLPAILGAELVGGLVAILFGIFVRPIRKLFPPLVTGTVIFTIGLSLYPTAVRYMAGGSADSEWFGGVRSWIVALITFAVVIFLQNYTKGIWKLGALLFGMIVGYIAAFCFGIVDLSAVASASWFALPKFMPFEIAFEPAAIASLAIVYVVNSVQTIGDLSSTTMGGMDRMPTDKELSGGIIGQGIMSVLGSFFGGLPVASYSQNVGIVTVNKVINRAVFALAALIMLVAGFIPKFASILSTIPQCVVGGATISVFATITMTGIRMITDGGFTARKSTVVGLSVALGVGITQVPGCLGGNGFPDWVHTVFGSSSVVVATLMAILLNLILPKEKASAGTAAK</sequence>
<reference evidence="8" key="2">
    <citation type="submission" date="2021-09" db="EMBL/GenBank/DDBJ databases">
        <authorList>
            <person name="Gilroy R."/>
        </authorList>
    </citation>
    <scope>NUCLEOTIDE SEQUENCE</scope>
    <source>
        <strain evidence="8">CHK179-5677</strain>
    </source>
</reference>
<feature type="transmembrane region" description="Helical" evidence="7">
    <location>
        <begin position="203"/>
        <end position="227"/>
    </location>
</feature>
<evidence type="ECO:0000256" key="4">
    <source>
        <dbReference type="ARBA" id="ARBA00022692"/>
    </source>
</evidence>
<dbReference type="EMBL" id="DYUC01000127">
    <property type="protein sequence ID" value="HJG87824.1"/>
    <property type="molecule type" value="Genomic_DNA"/>
</dbReference>
<feature type="transmembrane region" description="Helical" evidence="7">
    <location>
        <begin position="175"/>
        <end position="191"/>
    </location>
</feature>
<evidence type="ECO:0000256" key="7">
    <source>
        <dbReference type="SAM" id="Phobius"/>
    </source>
</evidence>
<dbReference type="InterPro" id="IPR006043">
    <property type="entry name" value="NCS2"/>
</dbReference>
<accession>A0A921MNZ1</accession>
<name>A0A921MNZ1_9FIRM</name>
<feature type="transmembrane region" description="Helical" evidence="7">
    <location>
        <begin position="110"/>
        <end position="130"/>
    </location>
</feature>
<keyword evidence="4 7" id="KW-0812">Transmembrane</keyword>
<evidence type="ECO:0000256" key="1">
    <source>
        <dbReference type="ARBA" id="ARBA00004141"/>
    </source>
</evidence>
<dbReference type="PANTHER" id="PTHR42810">
    <property type="entry name" value="PURINE PERMEASE C1399.01C-RELATED"/>
    <property type="match status" value="1"/>
</dbReference>
<evidence type="ECO:0000256" key="2">
    <source>
        <dbReference type="ARBA" id="ARBA00008821"/>
    </source>
</evidence>
<dbReference type="GO" id="GO:0005886">
    <property type="term" value="C:plasma membrane"/>
    <property type="evidence" value="ECO:0007669"/>
    <property type="project" value="UniProtKB-ARBA"/>
</dbReference>
<evidence type="ECO:0000256" key="5">
    <source>
        <dbReference type="ARBA" id="ARBA00022989"/>
    </source>
</evidence>
<evidence type="ECO:0000256" key="6">
    <source>
        <dbReference type="ARBA" id="ARBA00023136"/>
    </source>
</evidence>
<keyword evidence="3" id="KW-0813">Transport</keyword>
<feature type="transmembrane region" description="Helical" evidence="7">
    <location>
        <begin position="60"/>
        <end position="80"/>
    </location>
</feature>
<feature type="transmembrane region" description="Helical" evidence="7">
    <location>
        <begin position="137"/>
        <end position="155"/>
    </location>
</feature>